<evidence type="ECO:0000259" key="2">
    <source>
        <dbReference type="Pfam" id="PF01370"/>
    </source>
</evidence>
<sequence length="303" mass="33485">MRNKKIVVTGGAGFIGSHIVDELIERGADVHVVDNFAGGKRKDRINKQAKYHECDIRDQKSLSKIMRGAKYVFHKAALPRVEYTIEHPVESFEVNVQGTVAVLRAAYTAGVKRLVFASSAAVYGDQESMPLKEGVPVSPKSPYGLQKYTGELACKLWSELYKMECISLRYFNVYGSRFDPTGPYGLVVARFLTLRKDNMPLTIVGDGKNTRDYVNVRDVVRANMLAMESKKVGHGEVINIGTGREVSANQIAEMIGGPVTHVARRIEPKRACADVSKAKSLLGWEPAIALEDGILELKQSMKI</sequence>
<dbReference type="Proteomes" id="UP000178042">
    <property type="component" value="Unassembled WGS sequence"/>
</dbReference>
<dbReference type="InterPro" id="IPR001509">
    <property type="entry name" value="Epimerase_deHydtase"/>
</dbReference>
<dbReference type="Gene3D" id="3.90.25.10">
    <property type="entry name" value="UDP-galactose 4-epimerase, domain 1"/>
    <property type="match status" value="1"/>
</dbReference>
<comment type="similarity">
    <text evidence="1">Belongs to the NAD(P)-dependent epimerase/dehydratase family.</text>
</comment>
<name>A0A1F6D9X6_9BACT</name>
<dbReference type="InterPro" id="IPR036291">
    <property type="entry name" value="NAD(P)-bd_dom_sf"/>
</dbReference>
<accession>A0A1F6D9X6</accession>
<dbReference type="AlphaFoldDB" id="A0A1F6D9X6"/>
<dbReference type="Gene3D" id="3.40.50.720">
    <property type="entry name" value="NAD(P)-binding Rossmann-like Domain"/>
    <property type="match status" value="1"/>
</dbReference>
<organism evidence="3 4">
    <name type="scientific">Candidatus Kaiserbacteria bacterium RIFCSPHIGHO2_02_FULL_49_16</name>
    <dbReference type="NCBI Taxonomy" id="1798490"/>
    <lineage>
        <taxon>Bacteria</taxon>
        <taxon>Candidatus Kaiseribacteriota</taxon>
    </lineage>
</organism>
<gene>
    <name evidence="3" type="ORF">A3C86_03825</name>
</gene>
<dbReference type="EMBL" id="MFLD01000043">
    <property type="protein sequence ID" value="OGG58253.1"/>
    <property type="molecule type" value="Genomic_DNA"/>
</dbReference>
<reference evidence="3 4" key="1">
    <citation type="journal article" date="2016" name="Nat. Commun.">
        <title>Thousands of microbial genomes shed light on interconnected biogeochemical processes in an aquifer system.</title>
        <authorList>
            <person name="Anantharaman K."/>
            <person name="Brown C.T."/>
            <person name="Hug L.A."/>
            <person name="Sharon I."/>
            <person name="Castelle C.J."/>
            <person name="Probst A.J."/>
            <person name="Thomas B.C."/>
            <person name="Singh A."/>
            <person name="Wilkins M.J."/>
            <person name="Karaoz U."/>
            <person name="Brodie E.L."/>
            <person name="Williams K.H."/>
            <person name="Hubbard S.S."/>
            <person name="Banfield J.F."/>
        </authorList>
    </citation>
    <scope>NUCLEOTIDE SEQUENCE [LARGE SCALE GENOMIC DNA]</scope>
</reference>
<dbReference type="SUPFAM" id="SSF51735">
    <property type="entry name" value="NAD(P)-binding Rossmann-fold domains"/>
    <property type="match status" value="1"/>
</dbReference>
<protein>
    <recommendedName>
        <fullName evidence="2">NAD-dependent epimerase/dehydratase domain-containing protein</fullName>
    </recommendedName>
</protein>
<proteinExistence type="inferred from homology"/>
<evidence type="ECO:0000313" key="4">
    <source>
        <dbReference type="Proteomes" id="UP000178042"/>
    </source>
</evidence>
<feature type="domain" description="NAD-dependent epimerase/dehydratase" evidence="2">
    <location>
        <begin position="6"/>
        <end position="241"/>
    </location>
</feature>
<evidence type="ECO:0000313" key="3">
    <source>
        <dbReference type="EMBL" id="OGG58253.1"/>
    </source>
</evidence>
<dbReference type="PANTHER" id="PTHR43000">
    <property type="entry name" value="DTDP-D-GLUCOSE 4,6-DEHYDRATASE-RELATED"/>
    <property type="match status" value="1"/>
</dbReference>
<comment type="caution">
    <text evidence="3">The sequence shown here is derived from an EMBL/GenBank/DDBJ whole genome shotgun (WGS) entry which is preliminary data.</text>
</comment>
<evidence type="ECO:0000256" key="1">
    <source>
        <dbReference type="ARBA" id="ARBA00007637"/>
    </source>
</evidence>
<dbReference type="Pfam" id="PF01370">
    <property type="entry name" value="Epimerase"/>
    <property type="match status" value="1"/>
</dbReference>